<feature type="domain" description="Isochorismatase-like" evidence="2">
    <location>
        <begin position="13"/>
        <end position="198"/>
    </location>
</feature>
<organism evidence="3 4">
    <name type="scientific">Streptomyces cylindrosporus</name>
    <dbReference type="NCBI Taxonomy" id="2927583"/>
    <lineage>
        <taxon>Bacteria</taxon>
        <taxon>Bacillati</taxon>
        <taxon>Actinomycetota</taxon>
        <taxon>Actinomycetes</taxon>
        <taxon>Kitasatosporales</taxon>
        <taxon>Streptomycetaceae</taxon>
        <taxon>Streptomyces</taxon>
    </lineage>
</organism>
<comment type="caution">
    <text evidence="3">The sequence shown here is derived from an EMBL/GenBank/DDBJ whole genome shotgun (WGS) entry which is preliminary data.</text>
</comment>
<dbReference type="EMBL" id="JALDAY010000004">
    <property type="protein sequence ID" value="MCI3272412.1"/>
    <property type="molecule type" value="Genomic_DNA"/>
</dbReference>
<dbReference type="RefSeq" id="WP_242765567.1">
    <property type="nucleotide sequence ID" value="NZ_JALDAY010000004.1"/>
</dbReference>
<dbReference type="SUPFAM" id="SSF52499">
    <property type="entry name" value="Isochorismatase-like hydrolases"/>
    <property type="match status" value="1"/>
</dbReference>
<evidence type="ECO:0000313" key="3">
    <source>
        <dbReference type="EMBL" id="MCI3272412.1"/>
    </source>
</evidence>
<dbReference type="Proteomes" id="UP001165269">
    <property type="component" value="Unassembled WGS sequence"/>
</dbReference>
<accession>A0ABS9Y5A5</accession>
<reference evidence="3" key="1">
    <citation type="submission" date="2022-03" db="EMBL/GenBank/DDBJ databases">
        <title>Streptomyces 7R015 and 7R016 isolated from Barleria lupulina in Thailand.</title>
        <authorList>
            <person name="Kanchanasin P."/>
            <person name="Phongsopitanun W."/>
            <person name="Tanasupawat S."/>
        </authorList>
    </citation>
    <scope>NUCLEOTIDE SEQUENCE</scope>
    <source>
        <strain evidence="3">7R015</strain>
    </source>
</reference>
<dbReference type="PANTHER" id="PTHR43540">
    <property type="entry name" value="PEROXYUREIDOACRYLATE/UREIDOACRYLATE AMIDOHYDROLASE-RELATED"/>
    <property type="match status" value="1"/>
</dbReference>
<proteinExistence type="predicted"/>
<evidence type="ECO:0000313" key="4">
    <source>
        <dbReference type="Proteomes" id="UP001165269"/>
    </source>
</evidence>
<dbReference type="GO" id="GO:0016787">
    <property type="term" value="F:hydrolase activity"/>
    <property type="evidence" value="ECO:0007669"/>
    <property type="project" value="UniProtKB-KW"/>
</dbReference>
<sequence>MGVRGLDRGERAALIINECQNAMINEEFSHNGGLVHEIGSRGVVARIAALADAFRTAGHLVVHSTIVLRPDGIGTATPCLLLAALAKRAACVEGRPDAEIHPDLTPHDGDFVLRRVHGLSPFHGTELESVLRQREVRTVVVTGVSTNIGIPGTCLEAVNRGLSAVVPEDCVAGSSREIHDFQVTHILPLLATVTSADEVTAAVGRMV</sequence>
<gene>
    <name evidence="3" type="ORF">MQP27_14955</name>
</gene>
<name>A0ABS9Y5A5_9ACTN</name>
<dbReference type="Pfam" id="PF00857">
    <property type="entry name" value="Isochorismatase"/>
    <property type="match status" value="1"/>
</dbReference>
<dbReference type="Gene3D" id="3.40.50.850">
    <property type="entry name" value="Isochorismatase-like"/>
    <property type="match status" value="1"/>
</dbReference>
<evidence type="ECO:0000259" key="2">
    <source>
        <dbReference type="Pfam" id="PF00857"/>
    </source>
</evidence>
<keyword evidence="1 3" id="KW-0378">Hydrolase</keyword>
<dbReference type="InterPro" id="IPR036380">
    <property type="entry name" value="Isochorismatase-like_sf"/>
</dbReference>
<keyword evidence="4" id="KW-1185">Reference proteome</keyword>
<dbReference type="InterPro" id="IPR000868">
    <property type="entry name" value="Isochorismatase-like_dom"/>
</dbReference>
<dbReference type="CDD" id="cd00431">
    <property type="entry name" value="cysteine_hydrolases"/>
    <property type="match status" value="1"/>
</dbReference>
<protein>
    <submittedName>
        <fullName evidence="3">Cysteine hydrolase</fullName>
    </submittedName>
</protein>
<evidence type="ECO:0000256" key="1">
    <source>
        <dbReference type="ARBA" id="ARBA00022801"/>
    </source>
</evidence>
<dbReference type="InterPro" id="IPR050272">
    <property type="entry name" value="Isochorismatase-like_hydrls"/>
</dbReference>